<gene>
    <name evidence="2" type="primary">ORF44469</name>
</gene>
<accession>A0A0B6Z0R8</accession>
<dbReference type="AlphaFoldDB" id="A0A0B6Z0R8"/>
<evidence type="ECO:0000313" key="2">
    <source>
        <dbReference type="EMBL" id="CEK62189.1"/>
    </source>
</evidence>
<dbReference type="EMBL" id="HACG01015324">
    <property type="protein sequence ID" value="CEK62189.1"/>
    <property type="molecule type" value="Transcribed_RNA"/>
</dbReference>
<sequence>MRWPDCQLIRFHDVYYYNSETDLSLEKRYTKVRDRGYFQDTRSSFVSPVKKNTQPKPAHSVSPVRCLQRRSASAQLLLSSSRPNRISPRKHDLMGTTFKQPVSHLRSPRKLQNG</sequence>
<feature type="region of interest" description="Disordered" evidence="1">
    <location>
        <begin position="46"/>
        <end position="65"/>
    </location>
</feature>
<protein>
    <submittedName>
        <fullName evidence="2">Uncharacterized protein</fullName>
    </submittedName>
</protein>
<feature type="compositionally biased region" description="Polar residues" evidence="1">
    <location>
        <begin position="46"/>
        <end position="55"/>
    </location>
</feature>
<evidence type="ECO:0000256" key="1">
    <source>
        <dbReference type="SAM" id="MobiDB-lite"/>
    </source>
</evidence>
<feature type="region of interest" description="Disordered" evidence="1">
    <location>
        <begin position="81"/>
        <end position="114"/>
    </location>
</feature>
<reference evidence="2" key="1">
    <citation type="submission" date="2014-12" db="EMBL/GenBank/DDBJ databases">
        <title>Insight into the proteome of Arion vulgaris.</title>
        <authorList>
            <person name="Aradska J."/>
            <person name="Bulat T."/>
            <person name="Smidak R."/>
            <person name="Sarate P."/>
            <person name="Gangsoo J."/>
            <person name="Sialana F."/>
            <person name="Bilban M."/>
            <person name="Lubec G."/>
        </authorList>
    </citation>
    <scope>NUCLEOTIDE SEQUENCE</scope>
    <source>
        <tissue evidence="2">Skin</tissue>
    </source>
</reference>
<feature type="non-terminal residue" evidence="2">
    <location>
        <position position="114"/>
    </location>
</feature>
<proteinExistence type="predicted"/>
<organism evidence="2">
    <name type="scientific">Arion vulgaris</name>
    <dbReference type="NCBI Taxonomy" id="1028688"/>
    <lineage>
        <taxon>Eukaryota</taxon>
        <taxon>Metazoa</taxon>
        <taxon>Spiralia</taxon>
        <taxon>Lophotrochozoa</taxon>
        <taxon>Mollusca</taxon>
        <taxon>Gastropoda</taxon>
        <taxon>Heterobranchia</taxon>
        <taxon>Euthyneura</taxon>
        <taxon>Panpulmonata</taxon>
        <taxon>Eupulmonata</taxon>
        <taxon>Stylommatophora</taxon>
        <taxon>Helicina</taxon>
        <taxon>Arionoidea</taxon>
        <taxon>Arionidae</taxon>
        <taxon>Arion</taxon>
    </lineage>
</organism>
<name>A0A0B6Z0R8_9EUPU</name>